<dbReference type="InterPro" id="IPR033017">
    <property type="entry name" value="Palladin_C"/>
</dbReference>
<evidence type="ECO:0000256" key="15">
    <source>
        <dbReference type="ARBA" id="ARBA00023212"/>
    </source>
</evidence>
<dbReference type="AlphaFoldDB" id="A0A6D2W6E4"/>
<dbReference type="InterPro" id="IPR003598">
    <property type="entry name" value="Ig_sub2"/>
</dbReference>
<dbReference type="GO" id="GO:0001725">
    <property type="term" value="C:stress fiber"/>
    <property type="evidence" value="ECO:0007669"/>
    <property type="project" value="UniProtKB-ARBA"/>
</dbReference>
<dbReference type="VGNC" id="VGNC:2073">
    <property type="gene designation" value="PALLD"/>
</dbReference>
<feature type="compositionally biased region" description="Basic and acidic residues" evidence="21">
    <location>
        <begin position="78"/>
        <end position="96"/>
    </location>
</feature>
<proteinExistence type="inferred from homology"/>
<dbReference type="GO" id="GO:0016477">
    <property type="term" value="P:cell migration"/>
    <property type="evidence" value="ECO:0007669"/>
    <property type="project" value="InterPro"/>
</dbReference>
<dbReference type="InterPro" id="IPR003599">
    <property type="entry name" value="Ig_sub"/>
</dbReference>
<evidence type="ECO:0000256" key="5">
    <source>
        <dbReference type="ARBA" id="ARBA00004466"/>
    </source>
</evidence>
<keyword evidence="14" id="KW-0009">Actin-binding</keyword>
<feature type="domain" description="Ig-like" evidence="22">
    <location>
        <begin position="1009"/>
        <end position="1100"/>
    </location>
</feature>
<feature type="domain" description="Ig-like" evidence="22">
    <location>
        <begin position="440"/>
        <end position="539"/>
    </location>
</feature>
<reference evidence="23 24" key="1">
    <citation type="submission" date="2017-12" db="EMBL/GenBank/DDBJ databases">
        <title>High-resolution comparative analysis of great ape genomes.</title>
        <authorList>
            <person name="Pollen A."/>
            <person name="Hastie A."/>
            <person name="Hormozdiari F."/>
            <person name="Dougherty M."/>
            <person name="Liu R."/>
            <person name="Chaisson M."/>
            <person name="Hoppe E."/>
            <person name="Hill C."/>
            <person name="Pang A."/>
            <person name="Hillier L."/>
            <person name="Baker C."/>
            <person name="Armstrong J."/>
            <person name="Shendure J."/>
            <person name="Paten B."/>
            <person name="Wilson R."/>
            <person name="Chao H."/>
            <person name="Schneider V."/>
            <person name="Ventura M."/>
            <person name="Kronenberg Z."/>
            <person name="Murali S."/>
            <person name="Gordon D."/>
            <person name="Cantsilieris S."/>
            <person name="Munson K."/>
            <person name="Nelson B."/>
            <person name="Raja A."/>
            <person name="Underwood J."/>
            <person name="Diekhans M."/>
            <person name="Fiddes I."/>
            <person name="Haussler D."/>
            <person name="Eichler E."/>
        </authorList>
    </citation>
    <scope>NUCLEOTIDE SEQUENCE [LARGE SCALE GENOMIC DNA]</scope>
    <source>
        <strain evidence="23">Yerkes chimp pedigree #C0471</strain>
    </source>
</reference>
<comment type="similarity">
    <text evidence="18">Belongs to the myotilin/palladin family.</text>
</comment>
<dbReference type="GO" id="GO:0030027">
    <property type="term" value="C:lamellipodium"/>
    <property type="evidence" value="ECO:0007669"/>
    <property type="project" value="UniProtKB-SubCell"/>
</dbReference>
<evidence type="ECO:0000256" key="16">
    <source>
        <dbReference type="ARBA" id="ARBA00023273"/>
    </source>
</evidence>
<evidence type="ECO:0000256" key="14">
    <source>
        <dbReference type="ARBA" id="ARBA00023203"/>
    </source>
</evidence>
<evidence type="ECO:0000256" key="18">
    <source>
        <dbReference type="ARBA" id="ARBA00061540"/>
    </source>
</evidence>
<dbReference type="FunFam" id="2.60.40.10:FF:001108">
    <property type="entry name" value="palladin isoform X2"/>
    <property type="match status" value="1"/>
</dbReference>
<comment type="caution">
    <text evidence="23">The sequence shown here is derived from an EMBL/GenBank/DDBJ whole genome shotgun (WGS) entry which is preliminary data.</text>
</comment>
<dbReference type="PANTHER" id="PTHR47633">
    <property type="entry name" value="IMMUNOGLOBULIN"/>
    <property type="match status" value="1"/>
</dbReference>
<keyword evidence="9" id="KW-0963">Cytoplasm</keyword>
<evidence type="ECO:0000256" key="9">
    <source>
        <dbReference type="ARBA" id="ARBA00022490"/>
    </source>
</evidence>
<keyword evidence="10" id="KW-0597">Phosphoprotein</keyword>
<feature type="compositionally biased region" description="Low complexity" evidence="21">
    <location>
        <begin position="210"/>
        <end position="223"/>
    </location>
</feature>
<comment type="subunit">
    <text evidence="19">Interacts with EPS8. Interacts with LASP1. Interacts with VASP. Interacts with ACTN. Interacts with SORBS2. Interacts with PFN1. Interacts with LPP. Interacts with SPIN90. Interacts with SRC. Interacts with EZR. Interacts with RAI14.</text>
</comment>
<feature type="domain" description="Ig-like" evidence="22">
    <location>
        <begin position="271"/>
        <end position="360"/>
    </location>
</feature>
<dbReference type="GO" id="GO:0005925">
    <property type="term" value="C:focal adhesion"/>
    <property type="evidence" value="ECO:0007669"/>
    <property type="project" value="UniProtKB-SubCell"/>
</dbReference>
<feature type="domain" description="Ig-like" evidence="22">
    <location>
        <begin position="911"/>
        <end position="1002"/>
    </location>
</feature>
<evidence type="ECO:0000256" key="6">
    <source>
        <dbReference type="ARBA" id="ARBA00004489"/>
    </source>
</evidence>
<dbReference type="CDD" id="cd05893">
    <property type="entry name" value="IgI_1_Palladin_C"/>
    <property type="match status" value="1"/>
</dbReference>
<sequence length="1106" mass="122045">MSGTSSHESFYDSLSDMQEESKNTDFFPGLSAFLSQEEINKSLDLARRAIADSETEDFDSEKEISQIFSTSPASLCEHPSHKETKLGEHASRRPQDNRSTPVQPLAEKQTKSISSPVSKRKPAMSPLLTRPSYIRSLRKAEKRGAKTPSTNVKPKTPHQRNGGPQSQLCDKAANLIEELTSIFKAAKPRNRSPNGESSSPDSGYLSPKNQPSALLSASASQSPTEDQGEMEREVKSPGARHCYQDNQDLAVPHNRKSHPQPHSALHFPAAPRFIQKLRSQEVAEGSRVYLECRVTGNPTPRVRWFCEGKELHNTPDIQIHCEGGDLHTLIIAEAFEDDTGRYTCLATNPSGSDTTSAEVFIEGASSTDSDSESLAFKSRAGAMPQAQKKTTSVSLTIGSSSPKTGVTTAVIQPLSVPVQQVHSPTSYLCRPDGTTTAYFPPVFTKELQNTAVAEGQVVVLECRVRGAPPLQVQWFRQGSEIQDSPDFRILQKKPRSTAEPEEICTLVIAETFPEDAGIFTCSARNDYGSATSTAQLVVTPANTENCSYESMGESNNDHFQHFPPPPPILETSSLELASKKPSEIQQVNNPELGLSRAALQMQFSAAERERNGVHPSRGVNGLMNGKANSNKSLPTPAVLLSPTKEPPPLLAKPKLGFPKKASRTARIASDEEIQGTKDAVIQDLERKLRFKEDLLNNGQPRLTYEERMARRLLGADSATVFNIQEPEEETANQEYKVSSCEQRLISEIEYRLERSPVDESGDEVQYGDVPVENGMAPFFEMKLKHYKIFEGMPVTFTCRVAGNPKPKIYWFKDGKQISPKSDHYTVQRDLDGTCSLHTTASTLDDDGNYTIMAANPQGRISCTGRLMVQAVNQRGRSPRSPSGHPHVRRPRSRSRDSGDENEPIQERFFRPHFLQAPGDLTVQEGKLCRMDCKVSGLPTPDLSWQLDGKPVRPDSAHKMLVRENGVHSLIIEPVTSRDAGIYTCIATNRAGQNSFSLELVVAAKEAHKPPVFIEKLQNTGVADGYPVRLECRVLGVPPPQIFWKKENESLTHSTDRVSMHQDNHGYICLLIQGATKEDAGWYTVSAKNEAGIVSCTARLDVYISRH</sequence>
<feature type="domain" description="Ig-like" evidence="22">
    <location>
        <begin position="777"/>
        <end position="861"/>
    </location>
</feature>
<dbReference type="CDD" id="cd20990">
    <property type="entry name" value="IgI_2_Palladin_C"/>
    <property type="match status" value="1"/>
</dbReference>
<comment type="subcellular location">
    <subcellularLocation>
        <location evidence="4">Cell junction</location>
        <location evidence="4">Focal adhesion</location>
    </subcellularLocation>
    <subcellularLocation>
        <location evidence="6">Cell projection</location>
        <location evidence="6">Axon</location>
    </subcellularLocation>
    <subcellularLocation>
        <location evidence="8">Cell projection</location>
        <location evidence="8">Growth cone</location>
    </subcellularLocation>
    <subcellularLocation>
        <location evidence="7">Cell projection</location>
        <location evidence="7">Lamellipodium</location>
    </subcellularLocation>
    <subcellularLocation>
        <location evidence="1">Cell projection</location>
        <location evidence="1">Podosome</location>
    </subcellularLocation>
    <subcellularLocation>
        <location evidence="5">Cell projection</location>
        <location evidence="5">Ruffle</location>
    </subcellularLocation>
    <subcellularLocation>
        <location evidence="3">Cytoplasm</location>
        <location evidence="3">Cytoskeleton</location>
    </subcellularLocation>
    <subcellularLocation>
        <location evidence="2">Cytoplasm</location>
        <location evidence="2">Myofibril</location>
        <location evidence="2">Sarcomere</location>
        <location evidence="2">Z line</location>
    </subcellularLocation>
</comment>
<dbReference type="GO" id="GO:0001726">
    <property type="term" value="C:ruffle"/>
    <property type="evidence" value="ECO:0007669"/>
    <property type="project" value="UniProtKB-SubCell"/>
</dbReference>
<gene>
    <name evidence="25" type="primary">PALLD</name>
    <name evidence="23" type="ORF">CK820_G0017993</name>
</gene>
<dbReference type="SMART" id="SM00409">
    <property type="entry name" value="IG"/>
    <property type="match status" value="5"/>
</dbReference>
<dbReference type="Pfam" id="PF07679">
    <property type="entry name" value="I-set"/>
    <property type="match status" value="5"/>
</dbReference>
<dbReference type="GO" id="GO:0030018">
    <property type="term" value="C:Z disc"/>
    <property type="evidence" value="ECO:0007669"/>
    <property type="project" value="UniProtKB-SubCell"/>
</dbReference>
<evidence type="ECO:0000256" key="7">
    <source>
        <dbReference type="ARBA" id="ARBA00004510"/>
    </source>
</evidence>
<evidence type="ECO:0000256" key="2">
    <source>
        <dbReference type="ARBA" id="ARBA00004216"/>
    </source>
</evidence>
<keyword evidence="11" id="KW-0677">Repeat</keyword>
<accession>A0A6D2W6E4</accession>
<dbReference type="PANTHER" id="PTHR47633:SF10">
    <property type="entry name" value="PALLADIN, CYTOSKELETAL ASSOCIATED PROTEIN"/>
    <property type="match status" value="1"/>
</dbReference>
<dbReference type="FunFam" id="2.60.40.10:FF:001560">
    <property type="entry name" value="palladin isoform X1"/>
    <property type="match status" value="1"/>
</dbReference>
<feature type="compositionally biased region" description="Polar residues" evidence="21">
    <location>
        <begin position="191"/>
        <end position="201"/>
    </location>
</feature>
<keyword evidence="17" id="KW-0393">Immunoglobulin domain</keyword>
<dbReference type="Proteomes" id="UP000236370">
    <property type="component" value="Unassembled WGS sequence"/>
</dbReference>
<dbReference type="SMART" id="SM00408">
    <property type="entry name" value="IGc2"/>
    <property type="match status" value="5"/>
</dbReference>
<feature type="region of interest" description="Disordered" evidence="21">
    <location>
        <begin position="609"/>
        <end position="630"/>
    </location>
</feature>
<evidence type="ECO:0000256" key="1">
    <source>
        <dbReference type="ARBA" id="ARBA00004188"/>
    </source>
</evidence>
<dbReference type="PROSITE" id="PS50835">
    <property type="entry name" value="IG_LIKE"/>
    <property type="match status" value="5"/>
</dbReference>
<dbReference type="FunFam" id="2.60.40.10:FF:000399">
    <property type="entry name" value="myopalladin isoform X1"/>
    <property type="match status" value="1"/>
</dbReference>
<dbReference type="CDD" id="cd20972">
    <property type="entry name" value="IgI_2_Titin_Z1z2-like"/>
    <property type="match status" value="1"/>
</dbReference>
<dbReference type="CDD" id="cd05892">
    <property type="entry name" value="IgI_Myotilin_C"/>
    <property type="match status" value="1"/>
</dbReference>
<keyword evidence="13" id="KW-1015">Disulfide bond</keyword>
<evidence type="ECO:0000256" key="20">
    <source>
        <dbReference type="ARBA" id="ARBA00072991"/>
    </source>
</evidence>
<protein>
    <recommendedName>
        <fullName evidence="20">Palladin</fullName>
    </recommendedName>
</protein>
<dbReference type="SUPFAM" id="SSF48726">
    <property type="entry name" value="Immunoglobulin"/>
    <property type="match status" value="5"/>
</dbReference>
<dbReference type="FunFam" id="2.60.40.10:FF:000761">
    <property type="entry name" value="palladin isoform X2"/>
    <property type="match status" value="1"/>
</dbReference>
<evidence type="ECO:0000256" key="11">
    <source>
        <dbReference type="ARBA" id="ARBA00022737"/>
    </source>
</evidence>
<feature type="region of interest" description="Disordered" evidence="21">
    <location>
        <begin position="872"/>
        <end position="901"/>
    </location>
</feature>
<evidence type="ECO:0000313" key="23">
    <source>
        <dbReference type="EMBL" id="PNI61833.1"/>
    </source>
</evidence>
<keyword evidence="16" id="KW-0966">Cell projection</keyword>
<keyword evidence="12" id="KW-0965">Cell junction</keyword>
<feature type="region of interest" description="Disordered" evidence="21">
    <location>
        <begin position="52"/>
        <end position="169"/>
    </location>
</feature>
<dbReference type="GO" id="GO:0003779">
    <property type="term" value="F:actin binding"/>
    <property type="evidence" value="ECO:0007669"/>
    <property type="project" value="UniProtKB-KW"/>
</dbReference>
<organism evidence="23 24">
    <name type="scientific">Pan troglodytes</name>
    <name type="common">Chimpanzee</name>
    <dbReference type="NCBI Taxonomy" id="9598"/>
    <lineage>
        <taxon>Eukaryota</taxon>
        <taxon>Metazoa</taxon>
        <taxon>Chordata</taxon>
        <taxon>Craniata</taxon>
        <taxon>Vertebrata</taxon>
        <taxon>Euteleostomi</taxon>
        <taxon>Mammalia</taxon>
        <taxon>Eutheria</taxon>
        <taxon>Euarchontoglires</taxon>
        <taxon>Primates</taxon>
        <taxon>Haplorrhini</taxon>
        <taxon>Catarrhini</taxon>
        <taxon>Hominidae</taxon>
        <taxon>Pan</taxon>
    </lineage>
</organism>
<evidence type="ECO:0000313" key="25">
    <source>
        <dbReference type="VGNC" id="VGNC:2073"/>
    </source>
</evidence>
<name>A0A6D2W6E4_PANTR</name>
<dbReference type="GO" id="GO:0030036">
    <property type="term" value="P:actin cytoskeleton organization"/>
    <property type="evidence" value="ECO:0007669"/>
    <property type="project" value="InterPro"/>
</dbReference>
<evidence type="ECO:0000259" key="22">
    <source>
        <dbReference type="PROSITE" id="PS50835"/>
    </source>
</evidence>
<evidence type="ECO:0000256" key="19">
    <source>
        <dbReference type="ARBA" id="ARBA00065150"/>
    </source>
</evidence>
<dbReference type="Gene3D" id="2.60.40.10">
    <property type="entry name" value="Immunoglobulins"/>
    <property type="match status" value="5"/>
</dbReference>
<dbReference type="InterPro" id="IPR013783">
    <property type="entry name" value="Ig-like_fold"/>
</dbReference>
<dbReference type="InterPro" id="IPR013098">
    <property type="entry name" value="Ig_I-set"/>
</dbReference>
<evidence type="ECO:0000256" key="17">
    <source>
        <dbReference type="ARBA" id="ARBA00023319"/>
    </source>
</evidence>
<evidence type="ECO:0000256" key="3">
    <source>
        <dbReference type="ARBA" id="ARBA00004245"/>
    </source>
</evidence>
<dbReference type="GO" id="GO:0002102">
    <property type="term" value="C:podosome"/>
    <property type="evidence" value="ECO:0007669"/>
    <property type="project" value="UniProtKB-SubCell"/>
</dbReference>
<evidence type="ECO:0000256" key="4">
    <source>
        <dbReference type="ARBA" id="ARBA00004246"/>
    </source>
</evidence>
<dbReference type="EMBL" id="NBAG03000247">
    <property type="protein sequence ID" value="PNI61833.1"/>
    <property type="molecule type" value="Genomic_DNA"/>
</dbReference>
<evidence type="ECO:0000313" key="24">
    <source>
        <dbReference type="Proteomes" id="UP000236370"/>
    </source>
</evidence>
<feature type="region of interest" description="Disordered" evidence="21">
    <location>
        <begin position="183"/>
        <end position="239"/>
    </location>
</feature>
<evidence type="ECO:0000256" key="12">
    <source>
        <dbReference type="ARBA" id="ARBA00022949"/>
    </source>
</evidence>
<keyword evidence="15" id="KW-0206">Cytoskeleton</keyword>
<evidence type="ECO:0000256" key="10">
    <source>
        <dbReference type="ARBA" id="ARBA00022553"/>
    </source>
</evidence>
<dbReference type="InterPro" id="IPR036179">
    <property type="entry name" value="Ig-like_dom_sf"/>
</dbReference>
<dbReference type="FunFam" id="2.60.40.10:FF:000256">
    <property type="entry name" value="myopalladin isoform X1"/>
    <property type="match status" value="1"/>
</dbReference>
<feature type="region of interest" description="Disordered" evidence="21">
    <location>
        <begin position="1"/>
        <end position="22"/>
    </location>
</feature>
<evidence type="ECO:0000256" key="13">
    <source>
        <dbReference type="ARBA" id="ARBA00023157"/>
    </source>
</evidence>
<evidence type="ECO:0000256" key="21">
    <source>
        <dbReference type="SAM" id="MobiDB-lite"/>
    </source>
</evidence>
<evidence type="ECO:0000256" key="8">
    <source>
        <dbReference type="ARBA" id="ARBA00004624"/>
    </source>
</evidence>
<dbReference type="InterPro" id="IPR007110">
    <property type="entry name" value="Ig-like_dom"/>
</dbReference>
<dbReference type="GO" id="GO:0030426">
    <property type="term" value="C:growth cone"/>
    <property type="evidence" value="ECO:0007669"/>
    <property type="project" value="UniProtKB-SubCell"/>
</dbReference>
<dbReference type="GO" id="GO:0051371">
    <property type="term" value="F:muscle alpha-actinin binding"/>
    <property type="evidence" value="ECO:0007669"/>
    <property type="project" value="UniProtKB-ARBA"/>
</dbReference>
<feature type="compositionally biased region" description="Low complexity" evidence="21">
    <location>
        <begin position="874"/>
        <end position="884"/>
    </location>
</feature>